<dbReference type="RefSeq" id="XP_033390132.1">
    <property type="nucleotide sequence ID" value="XM_033522814.1"/>
</dbReference>
<dbReference type="EMBL" id="ML978066">
    <property type="protein sequence ID" value="KAF2021793.1"/>
    <property type="molecule type" value="Genomic_DNA"/>
</dbReference>
<keyword evidence="3" id="KW-1185">Reference proteome</keyword>
<protein>
    <submittedName>
        <fullName evidence="2">Uncharacterized protein</fullName>
    </submittedName>
</protein>
<proteinExistence type="predicted"/>
<feature type="compositionally biased region" description="Basic residues" evidence="1">
    <location>
        <begin position="38"/>
        <end position="55"/>
    </location>
</feature>
<organism evidence="2 3">
    <name type="scientific">Aaosphaeria arxii CBS 175.79</name>
    <dbReference type="NCBI Taxonomy" id="1450172"/>
    <lineage>
        <taxon>Eukaryota</taxon>
        <taxon>Fungi</taxon>
        <taxon>Dikarya</taxon>
        <taxon>Ascomycota</taxon>
        <taxon>Pezizomycotina</taxon>
        <taxon>Dothideomycetes</taxon>
        <taxon>Pleosporomycetidae</taxon>
        <taxon>Pleosporales</taxon>
        <taxon>Pleosporales incertae sedis</taxon>
        <taxon>Aaosphaeria</taxon>
    </lineage>
</organism>
<dbReference type="GeneID" id="54280211"/>
<dbReference type="Proteomes" id="UP000799778">
    <property type="component" value="Unassembled WGS sequence"/>
</dbReference>
<feature type="region of interest" description="Disordered" evidence="1">
    <location>
        <begin position="30"/>
        <end position="55"/>
    </location>
</feature>
<dbReference type="AlphaFoldDB" id="A0A6A5Y982"/>
<name>A0A6A5Y982_9PLEO</name>
<evidence type="ECO:0000256" key="1">
    <source>
        <dbReference type="SAM" id="MobiDB-lite"/>
    </source>
</evidence>
<gene>
    <name evidence="2" type="ORF">BU24DRAFT_28919</name>
</gene>
<evidence type="ECO:0000313" key="2">
    <source>
        <dbReference type="EMBL" id="KAF2021793.1"/>
    </source>
</evidence>
<reference evidence="2" key="1">
    <citation type="journal article" date="2020" name="Stud. Mycol.">
        <title>101 Dothideomycetes genomes: a test case for predicting lifestyles and emergence of pathogens.</title>
        <authorList>
            <person name="Haridas S."/>
            <person name="Albert R."/>
            <person name="Binder M."/>
            <person name="Bloem J."/>
            <person name="Labutti K."/>
            <person name="Salamov A."/>
            <person name="Andreopoulos B."/>
            <person name="Baker S."/>
            <person name="Barry K."/>
            <person name="Bills G."/>
            <person name="Bluhm B."/>
            <person name="Cannon C."/>
            <person name="Castanera R."/>
            <person name="Culley D."/>
            <person name="Daum C."/>
            <person name="Ezra D."/>
            <person name="Gonzalez J."/>
            <person name="Henrissat B."/>
            <person name="Kuo A."/>
            <person name="Liang C."/>
            <person name="Lipzen A."/>
            <person name="Lutzoni F."/>
            <person name="Magnuson J."/>
            <person name="Mondo S."/>
            <person name="Nolan M."/>
            <person name="Ohm R."/>
            <person name="Pangilinan J."/>
            <person name="Park H.-J."/>
            <person name="Ramirez L."/>
            <person name="Alfaro M."/>
            <person name="Sun H."/>
            <person name="Tritt A."/>
            <person name="Yoshinaga Y."/>
            <person name="Zwiers L.-H."/>
            <person name="Turgeon B."/>
            <person name="Goodwin S."/>
            <person name="Spatafora J."/>
            <person name="Crous P."/>
            <person name="Grigoriev I."/>
        </authorList>
    </citation>
    <scope>NUCLEOTIDE SEQUENCE</scope>
    <source>
        <strain evidence="2">CBS 175.79</strain>
    </source>
</reference>
<evidence type="ECO:0000313" key="3">
    <source>
        <dbReference type="Proteomes" id="UP000799778"/>
    </source>
</evidence>
<accession>A0A6A5Y982</accession>
<sequence>MRGRNKRRVMYCRYCNVLNEYRQHCRQHPALETTGGSRRPRRFRRSHKPLRGGKRRKTRYQVVQVTYRQEQTSVSGLGNTSIALPCALIMICFDADPTIIQVTTINQGEGEDEDRCTIPGGGSALCFAFFGSGRLLSRESMGEW</sequence>